<feature type="transmembrane region" description="Helical" evidence="1">
    <location>
        <begin position="12"/>
        <end position="31"/>
    </location>
</feature>
<feature type="transmembrane region" description="Helical" evidence="1">
    <location>
        <begin position="107"/>
        <end position="127"/>
    </location>
</feature>
<dbReference type="RefSeq" id="XP_033706269.1">
    <property type="nucleotide sequence ID" value="XM_033850378.1"/>
</dbReference>
<dbReference type="Proteomes" id="UP000245320">
    <property type="component" value="Chromosome Y"/>
</dbReference>
<dbReference type="AlphaFoldDB" id="A0A6J3QVS2"/>
<name>A0A6J3QVS2_TURTR</name>
<protein>
    <submittedName>
        <fullName evidence="3">Claudin-34 isoform X2</fullName>
    </submittedName>
</protein>
<keyword evidence="1" id="KW-1133">Transmembrane helix</keyword>
<evidence type="ECO:0000313" key="3">
    <source>
        <dbReference type="RefSeq" id="XP_033706269.1"/>
    </source>
</evidence>
<keyword evidence="1" id="KW-0812">Transmembrane</keyword>
<evidence type="ECO:0000313" key="2">
    <source>
        <dbReference type="Proteomes" id="UP000245320"/>
    </source>
</evidence>
<dbReference type="CTD" id="100288814"/>
<keyword evidence="1" id="KW-0472">Membrane</keyword>
<proteinExistence type="predicted"/>
<evidence type="ECO:0000256" key="1">
    <source>
        <dbReference type="SAM" id="Phobius"/>
    </source>
</evidence>
<reference evidence="3" key="1">
    <citation type="submission" date="2025-08" db="UniProtKB">
        <authorList>
            <consortium name="RefSeq"/>
        </authorList>
    </citation>
    <scope>IDENTIFICATION</scope>
    <source>
        <tissue evidence="3">Spleen</tissue>
    </source>
</reference>
<dbReference type="Gene3D" id="1.20.140.150">
    <property type="match status" value="2"/>
</dbReference>
<sequence>MCCSSPKFPLSWCPVFVCSSLGYTATIPLFINSANHQVVGFVVATIRWILGTTAMSRVMWLVWYMDKTSLFPSDLACVGMWRVCVFLHTNKISRVTTCHHYSYHDNYLPLGILNIAAGLCISIGVIWNYHSVMNEEHIAFPPSFNMPFKPDTQRIGSASLESHLKCDLAVPQIYPA</sequence>
<keyword evidence="2" id="KW-1185">Reference proteome</keyword>
<organism evidence="2 3">
    <name type="scientific">Tursiops truncatus</name>
    <name type="common">Atlantic bottle-nosed dolphin</name>
    <name type="synonym">Delphinus truncatus</name>
    <dbReference type="NCBI Taxonomy" id="9739"/>
    <lineage>
        <taxon>Eukaryota</taxon>
        <taxon>Metazoa</taxon>
        <taxon>Chordata</taxon>
        <taxon>Craniata</taxon>
        <taxon>Vertebrata</taxon>
        <taxon>Euteleostomi</taxon>
        <taxon>Mammalia</taxon>
        <taxon>Eutheria</taxon>
        <taxon>Laurasiatheria</taxon>
        <taxon>Artiodactyla</taxon>
        <taxon>Whippomorpha</taxon>
        <taxon>Cetacea</taxon>
        <taxon>Odontoceti</taxon>
        <taxon>Delphinidae</taxon>
        <taxon>Tursiops</taxon>
    </lineage>
</organism>
<gene>
    <name evidence="3" type="primary">CLDN34</name>
</gene>
<accession>A0A6J3QVS2</accession>
<feature type="transmembrane region" description="Helical" evidence="1">
    <location>
        <begin position="38"/>
        <end position="63"/>
    </location>
</feature>